<sequence>MVPPRMPHRAPNSDPNKTGIKRGTYKDNNGATSPECQENKGLFSVGEKNGKKLMKINWRKERETVFTVAQSKRRDWISETPTETPTKKKLNPLLNFDKEGL</sequence>
<organism evidence="2">
    <name type="scientific">Myoviridae sp. ctakU3</name>
    <dbReference type="NCBI Taxonomy" id="2825135"/>
    <lineage>
        <taxon>Viruses</taxon>
        <taxon>Duplodnaviria</taxon>
        <taxon>Heunggongvirae</taxon>
        <taxon>Uroviricota</taxon>
        <taxon>Caudoviricetes</taxon>
    </lineage>
</organism>
<name>A0A8S5P0L3_9CAUD</name>
<proteinExistence type="predicted"/>
<feature type="region of interest" description="Disordered" evidence="1">
    <location>
        <begin position="77"/>
        <end position="101"/>
    </location>
</feature>
<accession>A0A8S5P0L3</accession>
<evidence type="ECO:0000256" key="1">
    <source>
        <dbReference type="SAM" id="MobiDB-lite"/>
    </source>
</evidence>
<evidence type="ECO:0000313" key="2">
    <source>
        <dbReference type="EMBL" id="DAE00615.1"/>
    </source>
</evidence>
<reference evidence="2" key="1">
    <citation type="journal article" date="2021" name="Proc. Natl. Acad. Sci. U.S.A.">
        <title>A Catalog of Tens of Thousands of Viruses from Human Metagenomes Reveals Hidden Associations with Chronic Diseases.</title>
        <authorList>
            <person name="Tisza M.J."/>
            <person name="Buck C.B."/>
        </authorList>
    </citation>
    <scope>NUCLEOTIDE SEQUENCE</scope>
    <source>
        <strain evidence="2">CtakU3</strain>
    </source>
</reference>
<feature type="compositionally biased region" description="Polar residues" evidence="1">
    <location>
        <begin position="26"/>
        <end position="36"/>
    </location>
</feature>
<feature type="region of interest" description="Disordered" evidence="1">
    <location>
        <begin position="1"/>
        <end position="43"/>
    </location>
</feature>
<dbReference type="EMBL" id="BK015306">
    <property type="protein sequence ID" value="DAE00615.1"/>
    <property type="molecule type" value="Genomic_DNA"/>
</dbReference>
<protein>
    <submittedName>
        <fullName evidence="2">Uncharacterized protein</fullName>
    </submittedName>
</protein>